<evidence type="ECO:0000259" key="7">
    <source>
        <dbReference type="Pfam" id="PF10881"/>
    </source>
</evidence>
<reference evidence="10 11" key="1">
    <citation type="journal article" date="2016" name="BMC Genomics">
        <title>Type VI secretion systems of human gut Bacteroidales segregate into three genetic architectures, two of which are contained on mobile genetic elements.</title>
        <authorList>
            <person name="Coyne M.J."/>
            <person name="Roelofs K.G."/>
            <person name="Comstock L.E."/>
        </authorList>
    </citation>
    <scope>NUCLEOTIDE SEQUENCE [LARGE SCALE GENOMIC DNA]</scope>
    <source>
        <strain evidence="10 11">CL09T03C01</strain>
    </source>
</reference>
<dbReference type="InterPro" id="IPR024402">
    <property type="entry name" value="DUF2726"/>
</dbReference>
<dbReference type="InterPro" id="IPR027417">
    <property type="entry name" value="P-loop_NTPase"/>
</dbReference>
<dbReference type="EMBL" id="LRGC01000002">
    <property type="protein sequence ID" value="KWR57061.1"/>
    <property type="molecule type" value="Genomic_DNA"/>
</dbReference>
<evidence type="ECO:0000256" key="6">
    <source>
        <dbReference type="SAM" id="Coils"/>
    </source>
</evidence>
<feature type="coiled-coil region" evidence="6">
    <location>
        <begin position="280"/>
        <end position="334"/>
    </location>
</feature>
<dbReference type="STRING" id="46506.AA415_00517"/>
<proteinExistence type="inferred from homology"/>
<keyword evidence="6" id="KW-0175">Coiled coil</keyword>
<evidence type="ECO:0000313" key="11">
    <source>
        <dbReference type="Proteomes" id="UP000056419"/>
    </source>
</evidence>
<keyword evidence="5" id="KW-0067">ATP-binding</keyword>
<evidence type="ECO:0000256" key="3">
    <source>
        <dbReference type="ARBA" id="ARBA00022801"/>
    </source>
</evidence>
<dbReference type="Pfam" id="PF10881">
    <property type="entry name" value="DUF2726"/>
    <property type="match status" value="1"/>
</dbReference>
<evidence type="ECO:0000256" key="2">
    <source>
        <dbReference type="ARBA" id="ARBA00022741"/>
    </source>
</evidence>
<keyword evidence="4" id="KW-0347">Helicase</keyword>
<dbReference type="AlphaFoldDB" id="A0A108TC32"/>
<keyword evidence="3" id="KW-0378">Hydrolase</keyword>
<dbReference type="InterPro" id="IPR041677">
    <property type="entry name" value="DNA2/NAM7_AAA_11"/>
</dbReference>
<dbReference type="Gene3D" id="3.40.50.300">
    <property type="entry name" value="P-loop containing nucleotide triphosphate hydrolases"/>
    <property type="match status" value="3"/>
</dbReference>
<accession>A0A108TC32</accession>
<dbReference type="PATRIC" id="fig|46506.5.peg.558"/>
<keyword evidence="10" id="KW-0540">Nuclease</keyword>
<feature type="domain" description="DUF2726" evidence="7">
    <location>
        <begin position="795"/>
        <end position="917"/>
    </location>
</feature>
<evidence type="ECO:0000313" key="10">
    <source>
        <dbReference type="EMBL" id="KWR57061.1"/>
    </source>
</evidence>
<evidence type="ECO:0000256" key="1">
    <source>
        <dbReference type="ARBA" id="ARBA00007913"/>
    </source>
</evidence>
<evidence type="ECO:0000259" key="9">
    <source>
        <dbReference type="Pfam" id="PF13087"/>
    </source>
</evidence>
<keyword evidence="2" id="KW-0547">Nucleotide-binding</keyword>
<evidence type="ECO:0000256" key="5">
    <source>
        <dbReference type="ARBA" id="ARBA00022840"/>
    </source>
</evidence>
<protein>
    <submittedName>
        <fullName evidence="10">Exonuclease V subunit alpha</fullName>
    </submittedName>
</protein>
<dbReference type="Proteomes" id="UP000056419">
    <property type="component" value="Unassembled WGS sequence"/>
</dbReference>
<keyword evidence="10" id="KW-0269">Exonuclease</keyword>
<dbReference type="Pfam" id="PF13086">
    <property type="entry name" value="AAA_11"/>
    <property type="match status" value="1"/>
</dbReference>
<dbReference type="GO" id="GO:0004527">
    <property type="term" value="F:exonuclease activity"/>
    <property type="evidence" value="ECO:0007669"/>
    <property type="project" value="UniProtKB-KW"/>
</dbReference>
<comment type="similarity">
    <text evidence="1">Belongs to the DNA2/NAM7 helicase family.</text>
</comment>
<gene>
    <name evidence="10" type="ORF">AA415_00517</name>
</gene>
<dbReference type="GO" id="GO:0043139">
    <property type="term" value="F:5'-3' DNA helicase activity"/>
    <property type="evidence" value="ECO:0007669"/>
    <property type="project" value="TreeGrafter"/>
</dbReference>
<feature type="domain" description="DNA2/NAM7 helicase-like C-terminal" evidence="9">
    <location>
        <begin position="575"/>
        <end position="735"/>
    </location>
</feature>
<name>A0A108TC32_BACSE</name>
<organism evidence="10 11">
    <name type="scientific">Bacteroides stercoris</name>
    <dbReference type="NCBI Taxonomy" id="46506"/>
    <lineage>
        <taxon>Bacteria</taxon>
        <taxon>Pseudomonadati</taxon>
        <taxon>Bacteroidota</taxon>
        <taxon>Bacteroidia</taxon>
        <taxon>Bacteroidales</taxon>
        <taxon>Bacteroidaceae</taxon>
        <taxon>Bacteroides</taxon>
    </lineage>
</organism>
<dbReference type="CDD" id="cd18808">
    <property type="entry name" value="SF1_C_Upf1"/>
    <property type="match status" value="1"/>
</dbReference>
<dbReference type="Pfam" id="PF13087">
    <property type="entry name" value="AAA_12"/>
    <property type="match status" value="1"/>
</dbReference>
<dbReference type="InterPro" id="IPR047187">
    <property type="entry name" value="SF1_C_Upf1"/>
</dbReference>
<evidence type="ECO:0000259" key="8">
    <source>
        <dbReference type="Pfam" id="PF13086"/>
    </source>
</evidence>
<comment type="caution">
    <text evidence="10">The sequence shown here is derived from an EMBL/GenBank/DDBJ whole genome shotgun (WGS) entry which is preliminary data.</text>
</comment>
<dbReference type="RefSeq" id="WP_082709247.1">
    <property type="nucleotide sequence ID" value="NZ_LRGC01000002.1"/>
</dbReference>
<dbReference type="InterPro" id="IPR050534">
    <property type="entry name" value="Coronavir_polyprotein_1ab"/>
</dbReference>
<dbReference type="GO" id="GO:0005524">
    <property type="term" value="F:ATP binding"/>
    <property type="evidence" value="ECO:0007669"/>
    <property type="project" value="UniProtKB-KW"/>
</dbReference>
<dbReference type="SUPFAM" id="SSF52540">
    <property type="entry name" value="P-loop containing nucleoside triphosphate hydrolases"/>
    <property type="match status" value="1"/>
</dbReference>
<keyword evidence="11" id="KW-1185">Reference proteome</keyword>
<dbReference type="PANTHER" id="PTHR43788:SF8">
    <property type="entry name" value="DNA-BINDING PROTEIN SMUBP-2"/>
    <property type="match status" value="1"/>
</dbReference>
<dbReference type="PANTHER" id="PTHR43788">
    <property type="entry name" value="DNA2/NAM7 HELICASE FAMILY MEMBER"/>
    <property type="match status" value="1"/>
</dbReference>
<sequence>MIDATQNLILINGENKTLQIEEIGRDDAGRFNVKYRGSSKVYRYGSEKVVWLTCSKQIDIAHNRIFIRQRRVYDLKGVFSFEYRGSTYWYVVYTSNYSQYLLDEELIIRTSCLSDGKSQSVFEYLKAVASTNILGKEEEKDNIGLLSKLYEKIDFIDDSRAIAPYLNPKKALKKDKSGRLIYPFGCNASQKRAVVCAFEHQISIIQGPPGTGKTQTILNIIANIIRKGKTVLVVSNNNSATTNVLEKLDKAGLGFIVAPLGRKGNKEAFIGNQPAIPDELQDWECNVEEKLQKEEEAENLLKKLDRIFAVQEELALSKQELQAVELEYNHFKRDQIFEITSFNSANYLSSTRLLNLWLQFQAYAEKDVIVPKEWWNKCLAALQWWWMNLIGRYVLKLNSKFDKHNLSAIITELQTLYYHRKIEELNERITNLQAELKTYNAKTELNRLTEVSMQLFKASLFKKYGKEKRKFFSSVRDLQIDYQSVLEQYPVVLSTTFSSRICLSDQAEFDYLIMDEASQVSIETGALALTCAKNVVIVGDTLQLPNIVTGEDKKKLDAIVAEFDIPSGYDCAGNSFLQSVCTLLPDAPQTLLREHYRCHPRIIDFCNRKFYSGGLLIMTEDDGKPDTLCAIKTVPGHHARKHYNQREIDVIRDEVIAHLPEQTDIGIITPYNVQVDELSRQLPAIESATVHKFQGREKDTIIMSVVDDQITEFSDDPNLLNVAISRAKKRFCLVVSGNEQLLKGNISELLSYIEYNNFTVSESRIHSIFDYLYSQYTRQRLAFIQAHPKISEYDSENITFAFIQTVLKKYREFHHLGVLCHIPLRHLIKDTILLNEDERAYAANYNTHVDFLIINHVSKKPILVVETDGYSYHNEKTQQYQRDIKKDHILTLYEIPILRLSTVGSGEEEKLMKALQEI</sequence>
<evidence type="ECO:0000256" key="4">
    <source>
        <dbReference type="ARBA" id="ARBA00022806"/>
    </source>
</evidence>
<dbReference type="CDD" id="cd17934">
    <property type="entry name" value="DEXXQc_Upf1-like"/>
    <property type="match status" value="1"/>
</dbReference>
<feature type="domain" description="DNA2/NAM7 helicase helicase" evidence="8">
    <location>
        <begin position="186"/>
        <end position="548"/>
    </location>
</feature>
<dbReference type="InterPro" id="IPR041679">
    <property type="entry name" value="DNA2/NAM7-like_C"/>
</dbReference>